<dbReference type="InterPro" id="IPR004166">
    <property type="entry name" value="a-kinase_dom"/>
</dbReference>
<dbReference type="GO" id="GO:0004674">
    <property type="term" value="F:protein serine/threonine kinase activity"/>
    <property type="evidence" value="ECO:0007669"/>
    <property type="project" value="UniProtKB-KW"/>
</dbReference>
<dbReference type="RefSeq" id="XP_001890065.1">
    <property type="nucleotide sequence ID" value="XM_001890030.1"/>
</dbReference>
<dbReference type="AlphaFoldDB" id="B0E1K2"/>
<keyword evidence="3" id="KW-0418">Kinase</keyword>
<evidence type="ECO:0000313" key="6">
    <source>
        <dbReference type="EMBL" id="EDQ99255.1"/>
    </source>
</evidence>
<dbReference type="GO" id="GO:0005524">
    <property type="term" value="F:ATP binding"/>
    <property type="evidence" value="ECO:0007669"/>
    <property type="project" value="InterPro"/>
</dbReference>
<feature type="compositionally biased region" description="Basic and acidic residues" evidence="4">
    <location>
        <begin position="347"/>
        <end position="359"/>
    </location>
</feature>
<feature type="compositionally biased region" description="Acidic residues" evidence="4">
    <location>
        <begin position="312"/>
        <end position="325"/>
    </location>
</feature>
<dbReference type="GeneID" id="6085737"/>
<keyword evidence="2" id="KW-0808">Transferase</keyword>
<evidence type="ECO:0000256" key="3">
    <source>
        <dbReference type="ARBA" id="ARBA00022777"/>
    </source>
</evidence>
<evidence type="ECO:0000256" key="4">
    <source>
        <dbReference type="SAM" id="MobiDB-lite"/>
    </source>
</evidence>
<evidence type="ECO:0000256" key="2">
    <source>
        <dbReference type="ARBA" id="ARBA00022679"/>
    </source>
</evidence>
<dbReference type="KEGG" id="lbc:LACBIDRAFT_335167"/>
<evidence type="ECO:0000259" key="5">
    <source>
        <dbReference type="Pfam" id="PF02816"/>
    </source>
</evidence>
<sequence>MSTGARNIRATGASQTVPLLNFHAMRQNVNESQRQGLSVLRDKNLGGHAPGGRVTAIPAPSPKVSDMCYPSQTIMGYSANHSQHANQTSAWSSRAYKGLTASQIGQVKINLYVYEPTCNAKGQPIIIHGIKEGLRVSSDISTRALSRLIRDTFHDPLLEYCGSVPFNVDDMVLRDSGWMKLDPYSEESYFGDMFLKPNPRKKDGSLIFSMPANAKMPIFGLVFNPIVWKEIEALREKELYNGRSHSPEMTGPTAGLLAGFGLHTKRKALASHGKGSRKAARKGSGIRKASPVSVDSDDSGRDSKEEGAGEDEHAEENPLFEDEHAEENPLLKEEDTIAGEGWNAEEHANEEEHANRAESVKAGPQNGDARFTTSVSTKDRTDARNQQRLLAPLRLAATLSVATSKRVFSFNPETLRQGFLAGGAKLTDGKLASNPYLHEPIAFHNLPQPTLAELIAEPTKMRVDMLGPDAEPFDAQLRYDPRPEVYLGVGSFKTTSPARLTFNGSHYPLTGLGMLAHLAHSSNKKGCSLSVALKRPYRSKRGGGMVRMPYAEEESAIFEECKLLIWANSLLKTAYHFMEHFMARHPSGKPPPFTVFQFRFVEAGMAIAQKPLDNSGPSPTTNRAAYLLEEMLPGEKTDFIKYLHNASAASELLPDEPDYDLAEFLMFIQHVQYAITGGLAYVSDFQDMSGRQLGNDLFGDGNLGEAFNLFPLQHQCNKYCEWFELQNPLEIAQMGDQLTTGNKKSLGKSKGKVSILGTQYNSD</sequence>
<feature type="region of interest" description="Disordered" evidence="4">
    <location>
        <begin position="267"/>
        <end position="328"/>
    </location>
</feature>
<name>B0E1K2_LACBS</name>
<feature type="domain" description="Alpha-type protein kinase" evidence="5">
    <location>
        <begin position="572"/>
        <end position="720"/>
    </location>
</feature>
<dbReference type="Pfam" id="PF02816">
    <property type="entry name" value="Alpha_kinase"/>
    <property type="match status" value="1"/>
</dbReference>
<protein>
    <submittedName>
        <fullName evidence="6">Predicted protein</fullName>
    </submittedName>
</protein>
<feature type="region of interest" description="Disordered" evidence="4">
    <location>
        <begin position="347"/>
        <end position="382"/>
    </location>
</feature>
<dbReference type="HOGENOM" id="CLU_365648_0_0_1"/>
<proteinExistence type="predicted"/>
<accession>B0E1K2</accession>
<dbReference type="Gene3D" id="3.20.200.10">
    <property type="entry name" value="MHCK/EF2 kinase"/>
    <property type="match status" value="1"/>
</dbReference>
<dbReference type="InParanoid" id="B0E1K2"/>
<dbReference type="InterPro" id="IPR011009">
    <property type="entry name" value="Kinase-like_dom_sf"/>
</dbReference>
<reference evidence="6 7" key="1">
    <citation type="journal article" date="2008" name="Nature">
        <title>The genome of Laccaria bicolor provides insights into mycorrhizal symbiosis.</title>
        <authorList>
            <person name="Martin F."/>
            <person name="Aerts A."/>
            <person name="Ahren D."/>
            <person name="Brun A."/>
            <person name="Danchin E.G.J."/>
            <person name="Duchaussoy F."/>
            <person name="Gibon J."/>
            <person name="Kohler A."/>
            <person name="Lindquist E."/>
            <person name="Pereda V."/>
            <person name="Salamov A."/>
            <person name="Shapiro H.J."/>
            <person name="Wuyts J."/>
            <person name="Blaudez D."/>
            <person name="Buee M."/>
            <person name="Brokstein P."/>
            <person name="Canbaeck B."/>
            <person name="Cohen D."/>
            <person name="Courty P.E."/>
            <person name="Coutinho P.M."/>
            <person name="Delaruelle C."/>
            <person name="Detter J.C."/>
            <person name="Deveau A."/>
            <person name="DiFazio S."/>
            <person name="Duplessis S."/>
            <person name="Fraissinet-Tachet L."/>
            <person name="Lucic E."/>
            <person name="Frey-Klett P."/>
            <person name="Fourrey C."/>
            <person name="Feussner I."/>
            <person name="Gay G."/>
            <person name="Grimwood J."/>
            <person name="Hoegger P.J."/>
            <person name="Jain P."/>
            <person name="Kilaru S."/>
            <person name="Labbe J."/>
            <person name="Lin Y.C."/>
            <person name="Legue V."/>
            <person name="Le Tacon F."/>
            <person name="Marmeisse R."/>
            <person name="Melayah D."/>
            <person name="Montanini B."/>
            <person name="Muratet M."/>
            <person name="Nehls U."/>
            <person name="Niculita-Hirzel H."/>
            <person name="Oudot-Le Secq M.P."/>
            <person name="Peter M."/>
            <person name="Quesneville H."/>
            <person name="Rajashekar B."/>
            <person name="Reich M."/>
            <person name="Rouhier N."/>
            <person name="Schmutz J."/>
            <person name="Yin T."/>
            <person name="Chalot M."/>
            <person name="Henrissat B."/>
            <person name="Kuees U."/>
            <person name="Lucas S."/>
            <person name="Van de Peer Y."/>
            <person name="Podila G.K."/>
            <person name="Polle A."/>
            <person name="Pukkila P.J."/>
            <person name="Richardson P.M."/>
            <person name="Rouze P."/>
            <person name="Sanders I.R."/>
            <person name="Stajich J.E."/>
            <person name="Tunlid A."/>
            <person name="Tuskan G."/>
            <person name="Grigoriev I.V."/>
        </authorList>
    </citation>
    <scope>NUCLEOTIDE SEQUENCE [LARGE SCALE GENOMIC DNA]</scope>
    <source>
        <strain evidence="7">S238N-H82 / ATCC MYA-4686</strain>
    </source>
</reference>
<dbReference type="SUPFAM" id="SSF56112">
    <property type="entry name" value="Protein kinase-like (PK-like)"/>
    <property type="match status" value="1"/>
</dbReference>
<feature type="compositionally biased region" description="Basic and acidic residues" evidence="4">
    <location>
        <begin position="298"/>
        <end position="311"/>
    </location>
</feature>
<keyword evidence="1" id="KW-0723">Serine/threonine-protein kinase</keyword>
<organism evidence="7">
    <name type="scientific">Laccaria bicolor (strain S238N-H82 / ATCC MYA-4686)</name>
    <name type="common">Bicoloured deceiver</name>
    <name type="synonym">Laccaria laccata var. bicolor</name>
    <dbReference type="NCBI Taxonomy" id="486041"/>
    <lineage>
        <taxon>Eukaryota</taxon>
        <taxon>Fungi</taxon>
        <taxon>Dikarya</taxon>
        <taxon>Basidiomycota</taxon>
        <taxon>Agaricomycotina</taxon>
        <taxon>Agaricomycetes</taxon>
        <taxon>Agaricomycetidae</taxon>
        <taxon>Agaricales</taxon>
        <taxon>Agaricineae</taxon>
        <taxon>Hydnangiaceae</taxon>
        <taxon>Laccaria</taxon>
    </lineage>
</organism>
<dbReference type="OrthoDB" id="301415at2759"/>
<dbReference type="EMBL" id="DS547168">
    <property type="protein sequence ID" value="EDQ99255.1"/>
    <property type="molecule type" value="Genomic_DNA"/>
</dbReference>
<evidence type="ECO:0000313" key="7">
    <source>
        <dbReference type="Proteomes" id="UP000001194"/>
    </source>
</evidence>
<dbReference type="Proteomes" id="UP000001194">
    <property type="component" value="Unassembled WGS sequence"/>
</dbReference>
<keyword evidence="7" id="KW-1185">Reference proteome</keyword>
<gene>
    <name evidence="6" type="ORF">LACBIDRAFT_335167</name>
</gene>
<feature type="compositionally biased region" description="Basic residues" evidence="4">
    <location>
        <begin position="267"/>
        <end position="285"/>
    </location>
</feature>
<evidence type="ECO:0000256" key="1">
    <source>
        <dbReference type="ARBA" id="ARBA00022527"/>
    </source>
</evidence>